<reference evidence="1" key="1">
    <citation type="submission" date="2014-09" db="EMBL/GenBank/DDBJ databases">
        <authorList>
            <person name="Magalhaes I.L.F."/>
            <person name="Oliveira U."/>
            <person name="Santos F.R."/>
            <person name="Vidigal T.H.D.A."/>
            <person name="Brescovit A.D."/>
            <person name="Santos A.J."/>
        </authorList>
    </citation>
    <scope>NUCLEOTIDE SEQUENCE</scope>
    <source>
        <tissue evidence="1">Shoot tissue taken approximately 20 cm above the soil surface</tissue>
    </source>
</reference>
<dbReference type="AlphaFoldDB" id="A0A0A9F5G3"/>
<accession>A0A0A9F5G3</accession>
<evidence type="ECO:0000313" key="1">
    <source>
        <dbReference type="EMBL" id="JAE07562.1"/>
    </source>
</evidence>
<name>A0A0A9F5G3_ARUDO</name>
<protein>
    <submittedName>
        <fullName evidence="1">Uncharacterized protein</fullName>
    </submittedName>
</protein>
<dbReference type="EMBL" id="GBRH01190334">
    <property type="protein sequence ID" value="JAE07562.1"/>
    <property type="molecule type" value="Transcribed_RNA"/>
</dbReference>
<organism evidence="1">
    <name type="scientific">Arundo donax</name>
    <name type="common">Giant reed</name>
    <name type="synonym">Donax arundinaceus</name>
    <dbReference type="NCBI Taxonomy" id="35708"/>
    <lineage>
        <taxon>Eukaryota</taxon>
        <taxon>Viridiplantae</taxon>
        <taxon>Streptophyta</taxon>
        <taxon>Embryophyta</taxon>
        <taxon>Tracheophyta</taxon>
        <taxon>Spermatophyta</taxon>
        <taxon>Magnoliopsida</taxon>
        <taxon>Liliopsida</taxon>
        <taxon>Poales</taxon>
        <taxon>Poaceae</taxon>
        <taxon>PACMAD clade</taxon>
        <taxon>Arundinoideae</taxon>
        <taxon>Arundineae</taxon>
        <taxon>Arundo</taxon>
    </lineage>
</organism>
<sequence>MVGACSAPTGPRPAADRQR</sequence>
<reference evidence="1" key="2">
    <citation type="journal article" date="2015" name="Data Brief">
        <title>Shoot transcriptome of the giant reed, Arundo donax.</title>
        <authorList>
            <person name="Barrero R.A."/>
            <person name="Guerrero F.D."/>
            <person name="Moolhuijzen P."/>
            <person name="Goolsby J.A."/>
            <person name="Tidwell J."/>
            <person name="Bellgard S.E."/>
            <person name="Bellgard M.I."/>
        </authorList>
    </citation>
    <scope>NUCLEOTIDE SEQUENCE</scope>
    <source>
        <tissue evidence="1">Shoot tissue taken approximately 20 cm above the soil surface</tissue>
    </source>
</reference>
<proteinExistence type="predicted"/>